<proteinExistence type="predicted"/>
<comment type="caution">
    <text evidence="2">The sequence shown here is derived from an EMBL/GenBank/DDBJ whole genome shotgun (WGS) entry which is preliminary data.</text>
</comment>
<sequence length="102" mass="11879">MIEGTSKTFKVLSSDKDIFKKAKLTADAGFHMKKNMEMVFSQGIDAYIADRHFRKQDPRFKDQDRFKQRAQRRENPAGSRPEILFLTRSNRAVSVLPRNISM</sequence>
<dbReference type="RefSeq" id="WP_067615980.1">
    <property type="nucleotide sequence ID" value="NZ_MAGO01000002.1"/>
</dbReference>
<keyword evidence="3" id="KW-1185">Reference proteome</keyword>
<protein>
    <submittedName>
        <fullName evidence="2">Uncharacterized protein</fullName>
    </submittedName>
</protein>
<gene>
    <name evidence="2" type="ORF">DBT_0454</name>
</gene>
<evidence type="ECO:0000313" key="3">
    <source>
        <dbReference type="Proteomes" id="UP000093080"/>
    </source>
</evidence>
<dbReference type="OrthoDB" id="5368695at2"/>
<dbReference type="EMBL" id="MAGO01000002">
    <property type="protein sequence ID" value="OCC15992.1"/>
    <property type="molecule type" value="Genomic_DNA"/>
</dbReference>
<accession>A0A1B9F7U7</accession>
<name>A0A1B9F7U7_9BACT</name>
<feature type="compositionally biased region" description="Basic and acidic residues" evidence="1">
    <location>
        <begin position="56"/>
        <end position="75"/>
    </location>
</feature>
<dbReference type="AlphaFoldDB" id="A0A1B9F7U7"/>
<feature type="region of interest" description="Disordered" evidence="1">
    <location>
        <begin position="56"/>
        <end position="81"/>
    </location>
</feature>
<dbReference type="Proteomes" id="UP000093080">
    <property type="component" value="Unassembled WGS sequence"/>
</dbReference>
<organism evidence="2 3">
    <name type="scientific">Dissulfuribacter thermophilus</name>
    <dbReference type="NCBI Taxonomy" id="1156395"/>
    <lineage>
        <taxon>Bacteria</taxon>
        <taxon>Pseudomonadati</taxon>
        <taxon>Thermodesulfobacteriota</taxon>
        <taxon>Dissulfuribacteria</taxon>
        <taxon>Dissulfuribacterales</taxon>
        <taxon>Dissulfuribacteraceae</taxon>
        <taxon>Dissulfuribacter</taxon>
    </lineage>
</organism>
<dbReference type="STRING" id="1156395.DBT_0454"/>
<evidence type="ECO:0000256" key="1">
    <source>
        <dbReference type="SAM" id="MobiDB-lite"/>
    </source>
</evidence>
<evidence type="ECO:0000313" key="2">
    <source>
        <dbReference type="EMBL" id="OCC15992.1"/>
    </source>
</evidence>
<reference evidence="2 3" key="1">
    <citation type="submission" date="2016-06" db="EMBL/GenBank/DDBJ databases">
        <title>Respiratory ammonification of nitrate coupled to the oxidation of elemental sulfur in deep-sea autotrophic thermophilic bacteria.</title>
        <authorList>
            <person name="Slobodkina G.B."/>
            <person name="Mardanov A.V."/>
            <person name="Ravin N.V."/>
            <person name="Frolova A.A."/>
            <person name="Viryasiv M.B."/>
            <person name="Chernyh N.A."/>
            <person name="Bonch-Osmolovskaya E.A."/>
            <person name="Slobodkin A.I."/>
        </authorList>
    </citation>
    <scope>NUCLEOTIDE SEQUENCE [LARGE SCALE GENOMIC DNA]</scope>
    <source>
        <strain evidence="2 3">S69</strain>
    </source>
</reference>